<dbReference type="SUPFAM" id="SSF55874">
    <property type="entry name" value="ATPase domain of HSP90 chaperone/DNA topoisomerase II/histidine kinase"/>
    <property type="match status" value="1"/>
</dbReference>
<dbReference type="InterPro" id="IPR036890">
    <property type="entry name" value="HATPase_C_sf"/>
</dbReference>
<dbReference type="AlphaFoldDB" id="A0AAU1IDF8"/>
<dbReference type="Gene3D" id="3.30.565.10">
    <property type="entry name" value="Histidine kinase-like ATPase, C-terminal domain"/>
    <property type="match status" value="1"/>
</dbReference>
<dbReference type="PANTHER" id="PTHR35526">
    <property type="entry name" value="ANTI-SIGMA-F FACTOR RSBW-RELATED"/>
    <property type="match status" value="1"/>
</dbReference>
<dbReference type="PANTHER" id="PTHR35526:SF3">
    <property type="entry name" value="ANTI-SIGMA-F FACTOR RSBW"/>
    <property type="match status" value="1"/>
</dbReference>
<keyword evidence="1" id="KW-0723">Serine/threonine-protein kinase</keyword>
<reference evidence="3" key="1">
    <citation type="submission" date="2022-10" db="EMBL/GenBank/DDBJ databases">
        <title>The complete genomes of actinobacterial strains from the NBC collection.</title>
        <authorList>
            <person name="Joergensen T.S."/>
            <person name="Alvarez Arevalo M."/>
            <person name="Sterndorff E.B."/>
            <person name="Faurdal D."/>
            <person name="Vuksanovic O."/>
            <person name="Mourched A.-S."/>
            <person name="Charusanti P."/>
            <person name="Shaw S."/>
            <person name="Blin K."/>
            <person name="Weber T."/>
        </authorList>
    </citation>
    <scope>NUCLEOTIDE SEQUENCE</scope>
    <source>
        <strain evidence="3">NBC 00180</strain>
    </source>
</reference>
<protein>
    <submittedName>
        <fullName evidence="3">ATP-binding protein</fullName>
    </submittedName>
</protein>
<keyword evidence="1" id="KW-0808">Transferase</keyword>
<gene>
    <name evidence="3" type="ORF">OG477_43870</name>
</gene>
<dbReference type="EMBL" id="CP108140">
    <property type="protein sequence ID" value="WTP91736.1"/>
    <property type="molecule type" value="Genomic_DNA"/>
</dbReference>
<dbReference type="Pfam" id="PF13581">
    <property type="entry name" value="HATPase_c_2"/>
    <property type="match status" value="1"/>
</dbReference>
<feature type="domain" description="Histidine kinase/HSP90-like ATPase" evidence="2">
    <location>
        <begin position="17"/>
        <end position="106"/>
    </location>
</feature>
<evidence type="ECO:0000256" key="1">
    <source>
        <dbReference type="ARBA" id="ARBA00022527"/>
    </source>
</evidence>
<evidence type="ECO:0000259" key="2">
    <source>
        <dbReference type="Pfam" id="PF13581"/>
    </source>
</evidence>
<proteinExistence type="predicted"/>
<evidence type="ECO:0000313" key="3">
    <source>
        <dbReference type="EMBL" id="WTP91736.1"/>
    </source>
</evidence>
<accession>A0AAU1IDF8</accession>
<dbReference type="GO" id="GO:0004674">
    <property type="term" value="F:protein serine/threonine kinase activity"/>
    <property type="evidence" value="ECO:0007669"/>
    <property type="project" value="UniProtKB-KW"/>
</dbReference>
<keyword evidence="3" id="KW-0067">ATP-binding</keyword>
<sequence length="117" mass="12445">MPGRRHAPDRRRAASALRFEALMDVVMLIVTELLTNALLHSGSTEISLRISVEDGCLRIAVRDGMPGSAEPRAATDTAESGRGLMIVEALAAEHSGTWGTDGTETWCCLALLGGEEP</sequence>
<name>A0AAU1IDF8_9ACTN</name>
<dbReference type="CDD" id="cd16936">
    <property type="entry name" value="HATPase_RsbW-like"/>
    <property type="match status" value="1"/>
</dbReference>
<dbReference type="InterPro" id="IPR003594">
    <property type="entry name" value="HATPase_dom"/>
</dbReference>
<dbReference type="GO" id="GO:0005524">
    <property type="term" value="F:ATP binding"/>
    <property type="evidence" value="ECO:0007669"/>
    <property type="project" value="UniProtKB-KW"/>
</dbReference>
<organism evidence="3">
    <name type="scientific">Streptomyces sp. NBC_00180</name>
    <dbReference type="NCBI Taxonomy" id="2903632"/>
    <lineage>
        <taxon>Bacteria</taxon>
        <taxon>Bacillati</taxon>
        <taxon>Actinomycetota</taxon>
        <taxon>Actinomycetes</taxon>
        <taxon>Kitasatosporales</taxon>
        <taxon>Streptomycetaceae</taxon>
        <taxon>Streptomyces</taxon>
    </lineage>
</organism>
<keyword evidence="1" id="KW-0418">Kinase</keyword>
<keyword evidence="3" id="KW-0547">Nucleotide-binding</keyword>
<dbReference type="InterPro" id="IPR050267">
    <property type="entry name" value="Anti-sigma-factor_SerPK"/>
</dbReference>